<dbReference type="EMBL" id="KT353109">
    <property type="protein sequence ID" value="AKY04133.1"/>
    <property type="molecule type" value="Genomic_DNA"/>
</dbReference>
<proteinExistence type="predicted"/>
<dbReference type="KEGG" id="vg:26523463"/>
<sequence>MRVRQHRGSLVESLKTVKQIPATKEALADHINMVMDFPVKFGPGSISLIYQGVDDRIGWKTYMITVAGLGVFGYCDEEVK</sequence>
<dbReference type="RefSeq" id="YP_009189094.1">
    <property type="nucleotide sequence ID" value="NC_028672.1"/>
</dbReference>
<evidence type="ECO:0000313" key="1">
    <source>
        <dbReference type="EMBL" id="AKY04133.1"/>
    </source>
</evidence>
<protein>
    <submittedName>
        <fullName evidence="1">Uncharacterized protein</fullName>
    </submittedName>
</protein>
<reference evidence="1 2" key="1">
    <citation type="submission" date="2015-07" db="EMBL/GenBank/DDBJ databases">
        <title>Complete genome of Cronobacter phage PBES 02.</title>
        <authorList>
            <person name="Myung H."/>
        </authorList>
    </citation>
    <scope>NUCLEOTIDE SEQUENCE [LARGE SCALE GENOMIC DNA]</scope>
</reference>
<organism evidence="1 2">
    <name type="scientific">Cronobacter phage PBES 02</name>
    <dbReference type="NCBI Taxonomy" id="1684115"/>
    <lineage>
        <taxon>Viruses</taxon>
        <taxon>Duplodnaviria</taxon>
        <taxon>Heunggongvirae</taxon>
        <taxon>Uroviricota</taxon>
        <taxon>Caudoviricetes</taxon>
        <taxon>Vequintavirinae</taxon>
        <taxon>Certrevirus</taxon>
        <taxon>Certrevirus PBES02</taxon>
    </lineage>
</organism>
<accession>A0A0K1YB62</accession>
<evidence type="ECO:0000313" key="2">
    <source>
        <dbReference type="Proteomes" id="UP000202736"/>
    </source>
</evidence>
<dbReference type="GeneID" id="26523463"/>
<name>A0A0K1YB62_9CAUD</name>
<gene>
    <name evidence="1" type="ORF">ADU18_0236</name>
</gene>
<dbReference type="Proteomes" id="UP000202736">
    <property type="component" value="Segment"/>
</dbReference>
<keyword evidence="2" id="KW-1185">Reference proteome</keyword>